<keyword evidence="3 5" id="KW-0663">Pyridoxal phosphate</keyword>
<dbReference type="Gene3D" id="2.40.37.10">
    <property type="entry name" value="Lyase, Ornithine Decarboxylase, Chain A, domain 1"/>
    <property type="match status" value="1"/>
</dbReference>
<evidence type="ECO:0000256" key="6">
    <source>
        <dbReference type="PIRSR" id="PIRSR600821-50"/>
    </source>
</evidence>
<evidence type="ECO:0000256" key="3">
    <source>
        <dbReference type="ARBA" id="ARBA00022898"/>
    </source>
</evidence>
<dbReference type="GO" id="GO:0030170">
    <property type="term" value="F:pyridoxal phosphate binding"/>
    <property type="evidence" value="ECO:0007669"/>
    <property type="project" value="UniProtKB-UniRule"/>
</dbReference>
<evidence type="ECO:0000259" key="8">
    <source>
        <dbReference type="SMART" id="SM01005"/>
    </source>
</evidence>
<dbReference type="InterPro" id="IPR029066">
    <property type="entry name" value="PLP-binding_barrel"/>
</dbReference>
<dbReference type="FunFam" id="3.20.20.10:FF:000002">
    <property type="entry name" value="Alanine racemase"/>
    <property type="match status" value="1"/>
</dbReference>
<proteinExistence type="inferred from homology"/>
<dbReference type="AlphaFoldDB" id="A4BI27"/>
<dbReference type="HOGENOM" id="CLU_028393_1_0_6"/>
<dbReference type="InterPro" id="IPR009006">
    <property type="entry name" value="Ala_racemase/Decarboxylase_C"/>
</dbReference>
<dbReference type="Gene3D" id="3.20.20.10">
    <property type="entry name" value="Alanine racemase"/>
    <property type="match status" value="1"/>
</dbReference>
<dbReference type="Proteomes" id="UP000005953">
    <property type="component" value="Unassembled WGS sequence"/>
</dbReference>
<comment type="cofactor">
    <cofactor evidence="2 5 6">
        <name>pyridoxal 5'-phosphate</name>
        <dbReference type="ChEBI" id="CHEBI:597326"/>
    </cofactor>
</comment>
<dbReference type="InterPro" id="IPR000821">
    <property type="entry name" value="Ala_racemase"/>
</dbReference>
<dbReference type="PROSITE" id="PS00395">
    <property type="entry name" value="ALANINE_RACEMASE"/>
    <property type="match status" value="1"/>
</dbReference>
<dbReference type="NCBIfam" id="TIGR00492">
    <property type="entry name" value="alr"/>
    <property type="match status" value="1"/>
</dbReference>
<evidence type="ECO:0000256" key="1">
    <source>
        <dbReference type="ARBA" id="ARBA00000316"/>
    </source>
</evidence>
<dbReference type="Pfam" id="PF01168">
    <property type="entry name" value="Ala_racemase_N"/>
    <property type="match status" value="1"/>
</dbReference>
<comment type="function">
    <text evidence="5">Catalyzes the interconversion of L-alanine and D-alanine. May also act on other amino acids.</text>
</comment>
<feature type="active site" description="Proton acceptor; specific for D-alanine" evidence="5">
    <location>
        <position position="35"/>
    </location>
</feature>
<dbReference type="RefSeq" id="WP_008042924.1">
    <property type="nucleotide sequence ID" value="NZ_CH724149.1"/>
</dbReference>
<evidence type="ECO:0000313" key="10">
    <source>
        <dbReference type="Proteomes" id="UP000005953"/>
    </source>
</evidence>
<evidence type="ECO:0000256" key="7">
    <source>
        <dbReference type="PIRSR" id="PIRSR600821-52"/>
    </source>
</evidence>
<comment type="similarity">
    <text evidence="5">Belongs to the alanine racemase family.</text>
</comment>
<evidence type="ECO:0000256" key="4">
    <source>
        <dbReference type="ARBA" id="ARBA00023235"/>
    </source>
</evidence>
<dbReference type="HAMAP" id="MF_01201">
    <property type="entry name" value="Ala_racemase"/>
    <property type="match status" value="1"/>
</dbReference>
<dbReference type="GO" id="GO:0008784">
    <property type="term" value="F:alanine racemase activity"/>
    <property type="evidence" value="ECO:0007669"/>
    <property type="project" value="UniProtKB-UniRule"/>
</dbReference>
<dbReference type="EC" id="5.1.1.1" evidence="5"/>
<dbReference type="SMART" id="SM01005">
    <property type="entry name" value="Ala_racemase_C"/>
    <property type="match status" value="1"/>
</dbReference>
<dbReference type="Pfam" id="PF00842">
    <property type="entry name" value="Ala_racemase_C"/>
    <property type="match status" value="1"/>
</dbReference>
<sequence length="358" mass="37949">MSRGTRALISRSALTHNLGRVRHYAPQANIWAVIKANAYGHGADVAAEALSAADGFAVSSLDEAIALRDSGVSHPILLLSGVTQADHWAEAAALGLHCVVHSRTQVEQIRTQTLPSPLSVWLKIDSGMHRLGLTPENVPAAFSALSQVSNVSVIGALTHMASADVPERDNATRQQFEVFQAASPATLQTSVGNSATILRHADCVGDWVRPGIMLYGATPTTEASAADYGLQPVMAFEAPVIAVRDIAAGESVGYGHRWQASRPARIATLAAGYGDGYPRHAPDGTPVWLGGQRVPIAGRVSMDLITVDVSLLSEEVKVGDMAQLWGPELPVDDVAEHIGTIGYELLTRLSLRVPKVFV</sequence>
<name>A4BI27_9GAMM</name>
<feature type="binding site" evidence="5 7">
    <location>
        <position position="130"/>
    </location>
    <ligand>
        <name>substrate</name>
    </ligand>
</feature>
<dbReference type="UniPathway" id="UPA00042">
    <property type="reaction ID" value="UER00497"/>
</dbReference>
<comment type="pathway">
    <text evidence="5">Amino-acid biosynthesis; D-alanine biosynthesis; D-alanine from L-alanine: step 1/1.</text>
</comment>
<keyword evidence="4 5" id="KW-0413">Isomerase</keyword>
<accession>A4BI27</accession>
<dbReference type="PANTHER" id="PTHR30511:SF0">
    <property type="entry name" value="ALANINE RACEMASE, CATABOLIC-RELATED"/>
    <property type="match status" value="1"/>
</dbReference>
<dbReference type="InterPro" id="IPR011079">
    <property type="entry name" value="Ala_racemase_C"/>
</dbReference>
<reference evidence="9 10" key="1">
    <citation type="submission" date="2006-02" db="EMBL/GenBank/DDBJ databases">
        <authorList>
            <person name="Pinhassi J."/>
            <person name="Pedros-Alio C."/>
            <person name="Ferriera S."/>
            <person name="Johnson J."/>
            <person name="Kravitz S."/>
            <person name="Halpern A."/>
            <person name="Remington K."/>
            <person name="Beeson K."/>
            <person name="Tran B."/>
            <person name="Rogers Y.-H."/>
            <person name="Friedman R."/>
            <person name="Venter J.C."/>
        </authorList>
    </citation>
    <scope>NUCLEOTIDE SEQUENCE [LARGE SCALE GENOMIC DNA]</scope>
    <source>
        <strain evidence="9 10">MED297</strain>
    </source>
</reference>
<feature type="domain" description="Alanine racemase C-terminal" evidence="8">
    <location>
        <begin position="233"/>
        <end position="358"/>
    </location>
</feature>
<feature type="modified residue" description="N6-(pyridoxal phosphate)lysine" evidence="5 6">
    <location>
        <position position="35"/>
    </location>
</feature>
<comment type="caution">
    <text evidence="9">The sequence shown here is derived from an EMBL/GenBank/DDBJ whole genome shotgun (WGS) entry which is preliminary data.</text>
</comment>
<dbReference type="GO" id="GO:0005829">
    <property type="term" value="C:cytosol"/>
    <property type="evidence" value="ECO:0007669"/>
    <property type="project" value="TreeGrafter"/>
</dbReference>
<dbReference type="GO" id="GO:0030632">
    <property type="term" value="P:D-alanine biosynthetic process"/>
    <property type="evidence" value="ECO:0007669"/>
    <property type="project" value="UniProtKB-UniRule"/>
</dbReference>
<evidence type="ECO:0000256" key="2">
    <source>
        <dbReference type="ARBA" id="ARBA00001933"/>
    </source>
</evidence>
<dbReference type="OrthoDB" id="9813814at2"/>
<feature type="binding site" evidence="5 7">
    <location>
        <position position="302"/>
    </location>
    <ligand>
        <name>substrate</name>
    </ligand>
</feature>
<dbReference type="InterPro" id="IPR001608">
    <property type="entry name" value="Ala_racemase_N"/>
</dbReference>
<keyword evidence="10" id="KW-1185">Reference proteome</keyword>
<dbReference type="CDD" id="cd06827">
    <property type="entry name" value="PLPDE_III_AR_proteobact"/>
    <property type="match status" value="1"/>
</dbReference>
<protein>
    <recommendedName>
        <fullName evidence="5">Alanine racemase</fullName>
        <ecNumber evidence="5">5.1.1.1</ecNumber>
    </recommendedName>
</protein>
<dbReference type="STRING" id="314283.MED297_14565"/>
<feature type="active site" description="Proton acceptor; specific for L-alanine" evidence="5">
    <location>
        <position position="254"/>
    </location>
</feature>
<dbReference type="SUPFAM" id="SSF51419">
    <property type="entry name" value="PLP-binding barrel"/>
    <property type="match status" value="1"/>
</dbReference>
<organism evidence="9 10">
    <name type="scientific">Reinekea blandensis MED297</name>
    <dbReference type="NCBI Taxonomy" id="314283"/>
    <lineage>
        <taxon>Bacteria</taxon>
        <taxon>Pseudomonadati</taxon>
        <taxon>Pseudomonadota</taxon>
        <taxon>Gammaproteobacteria</taxon>
        <taxon>Oceanospirillales</taxon>
        <taxon>Saccharospirillaceae</taxon>
        <taxon>Reinekea</taxon>
    </lineage>
</organism>
<dbReference type="InterPro" id="IPR020622">
    <property type="entry name" value="Ala_racemase_pyridoxalP-BS"/>
</dbReference>
<comment type="catalytic activity">
    <reaction evidence="1 5">
        <text>L-alanine = D-alanine</text>
        <dbReference type="Rhea" id="RHEA:20249"/>
        <dbReference type="ChEBI" id="CHEBI:57416"/>
        <dbReference type="ChEBI" id="CHEBI:57972"/>
        <dbReference type="EC" id="5.1.1.1"/>
    </reaction>
</comment>
<evidence type="ECO:0000313" key="9">
    <source>
        <dbReference type="EMBL" id="EAR08170.1"/>
    </source>
</evidence>
<dbReference type="SUPFAM" id="SSF50621">
    <property type="entry name" value="Alanine racemase C-terminal domain-like"/>
    <property type="match status" value="1"/>
</dbReference>
<dbReference type="EMBL" id="AAOE01000024">
    <property type="protein sequence ID" value="EAR08170.1"/>
    <property type="molecule type" value="Genomic_DNA"/>
</dbReference>
<gene>
    <name evidence="9" type="ORF">MED297_14565</name>
</gene>
<dbReference type="PRINTS" id="PR00992">
    <property type="entry name" value="ALARACEMASE"/>
</dbReference>
<evidence type="ECO:0000256" key="5">
    <source>
        <dbReference type="HAMAP-Rule" id="MF_01201"/>
    </source>
</evidence>
<dbReference type="PANTHER" id="PTHR30511">
    <property type="entry name" value="ALANINE RACEMASE"/>
    <property type="match status" value="1"/>
</dbReference>